<dbReference type="InterPro" id="IPR048367">
    <property type="entry name" value="TNP-like_RNaseH_C"/>
</dbReference>
<dbReference type="Pfam" id="PF21788">
    <property type="entry name" value="TNP-like_GBD"/>
    <property type="match status" value="1"/>
</dbReference>
<organism evidence="4 5">
    <name type="scientific">Aphis craccivora</name>
    <name type="common">Cowpea aphid</name>
    <dbReference type="NCBI Taxonomy" id="307492"/>
    <lineage>
        <taxon>Eukaryota</taxon>
        <taxon>Metazoa</taxon>
        <taxon>Ecdysozoa</taxon>
        <taxon>Arthropoda</taxon>
        <taxon>Hexapoda</taxon>
        <taxon>Insecta</taxon>
        <taxon>Pterygota</taxon>
        <taxon>Neoptera</taxon>
        <taxon>Paraneoptera</taxon>
        <taxon>Hemiptera</taxon>
        <taxon>Sternorrhyncha</taxon>
        <taxon>Aphidomorpha</taxon>
        <taxon>Aphidoidea</taxon>
        <taxon>Aphididae</taxon>
        <taxon>Aphidini</taxon>
        <taxon>Aphis</taxon>
        <taxon>Aphis</taxon>
    </lineage>
</organism>
<comment type="caution">
    <text evidence="4">The sequence shown here is derived from an EMBL/GenBank/DDBJ whole genome shotgun (WGS) entry which is preliminary data.</text>
</comment>
<gene>
    <name evidence="4" type="ORF">FWK35_00032679</name>
</gene>
<reference evidence="4 5" key="1">
    <citation type="submission" date="2019-08" db="EMBL/GenBank/DDBJ databases">
        <title>Whole genome of Aphis craccivora.</title>
        <authorList>
            <person name="Voronova N.V."/>
            <person name="Shulinski R.S."/>
            <person name="Bandarenka Y.V."/>
            <person name="Zhorov D.G."/>
            <person name="Warner D."/>
        </authorList>
    </citation>
    <scope>NUCLEOTIDE SEQUENCE [LARGE SCALE GENOMIC DNA]</scope>
    <source>
        <strain evidence="4">180601</strain>
        <tissue evidence="4">Whole Body</tissue>
    </source>
</reference>
<dbReference type="InterPro" id="IPR048366">
    <property type="entry name" value="TNP-like_GBD"/>
</dbReference>
<keyword evidence="5" id="KW-1185">Reference proteome</keyword>
<dbReference type="Proteomes" id="UP000478052">
    <property type="component" value="Unassembled WGS sequence"/>
</dbReference>
<evidence type="ECO:0000259" key="2">
    <source>
        <dbReference type="Pfam" id="PF21788"/>
    </source>
</evidence>
<dbReference type="AlphaFoldDB" id="A0A6G0VVY2"/>
<dbReference type="Pfam" id="PF21787">
    <property type="entry name" value="TNP-like_RNaseH_N"/>
    <property type="match status" value="1"/>
</dbReference>
<name>A0A6G0VVY2_APHCR</name>
<proteinExistence type="predicted"/>
<evidence type="ECO:0000259" key="3">
    <source>
        <dbReference type="Pfam" id="PF21789"/>
    </source>
</evidence>
<dbReference type="PANTHER" id="PTHR47577:SF2">
    <property type="entry name" value="THAP DOMAIN CONTAINING 9"/>
    <property type="match status" value="1"/>
</dbReference>
<accession>A0A6G0VVY2</accession>
<dbReference type="InterPro" id="IPR048365">
    <property type="entry name" value="TNP-like_RNaseH_N"/>
</dbReference>
<feature type="domain" description="Transposable element P transposase-like RNase H C-terminal" evidence="3">
    <location>
        <begin position="526"/>
        <end position="556"/>
    </location>
</feature>
<dbReference type="EMBL" id="VUJU01011138">
    <property type="protein sequence ID" value="KAF0711863.1"/>
    <property type="molecule type" value="Genomic_DNA"/>
</dbReference>
<evidence type="ECO:0000313" key="5">
    <source>
        <dbReference type="Proteomes" id="UP000478052"/>
    </source>
</evidence>
<feature type="domain" description="Transposable element P transposase-like GTP-binding insertion" evidence="2">
    <location>
        <begin position="338"/>
        <end position="449"/>
    </location>
</feature>
<evidence type="ECO:0000313" key="4">
    <source>
        <dbReference type="EMBL" id="KAF0711863.1"/>
    </source>
</evidence>
<dbReference type="OrthoDB" id="6627680at2759"/>
<protein>
    <submittedName>
        <fullName evidence="4">THAP-type domain-containing protein</fullName>
    </submittedName>
</protein>
<feature type="non-terminal residue" evidence="4">
    <location>
        <position position="1"/>
    </location>
</feature>
<feature type="domain" description="Transposable element P transposase-like RNase H" evidence="1">
    <location>
        <begin position="167"/>
        <end position="298"/>
    </location>
</feature>
<evidence type="ECO:0000259" key="1">
    <source>
        <dbReference type="Pfam" id="PF21787"/>
    </source>
</evidence>
<sequence>EGCAIGNDDISLTSKTLKKKTKVKKFKETAWLILSVLREIGVTNSIQLTPRCRNFYNITNMLLKKCRRTNSRKNLFKDRLNAAEKFTEEYVIGKHSEKMTAAASMFMRLQIRETSKLSRGRRFTMDEKMLSLSLYKRSPKCYRMLSMLFTLPSKRTLNSILSTVVISTGICPSIISVLKENVKNLKPSEKFCSILFDEVCLSSGLSYDSVTDQIDGFVDTGSNKSQNIADHALVFMVRGIKKKFKQPIAYSFCKGATTQHELIRQLKQVIQCVSQCGLKIVATISDQGSANVGAIKILNQETRSYCIKNDLPYDDQFYEIELENNERLKLVHIYDVPHLIKCIRNNLITKNLVFTIDNDVKCAKWSHLVDLYNEDNAIPDCKMLPRLTDQHIIPDKILKMKVKNATQVFSQRVSSTMNFLASRNIISPDAQHTATLCLFFDKLFDSLNGNFDKVVDGKIYRTSVKKNSPHHQLWADSLKVLSTMKFVGKNVSVPTIRNWMTTIRAFQTLYKVLGSKGIKALLPRNLNQDSLECFFGAIRNVGSANPNCNAFTSAYKTLVLNNLVSSHSPGSNCEEDFAEGSLASFKNLFMFSKTPSPPSDKIIAADLPLTIHQLPNHASYLRGQTHSYIAGFIIKKLNKEFFKNCKQCLSQICTNKPSKDHQLIAAREYQVHHKSLKYPSITFKRMIEHILNYIGENISKICHHENIYLKFTNQDSFQLIQNKKRYKENLIVYPCK</sequence>
<dbReference type="Pfam" id="PF21789">
    <property type="entry name" value="TNP-like_RNaseH_C"/>
    <property type="match status" value="1"/>
</dbReference>
<dbReference type="PANTHER" id="PTHR47577">
    <property type="entry name" value="THAP DOMAIN-CONTAINING PROTEIN 6"/>
    <property type="match status" value="1"/>
</dbReference>